<sequence>MLSICSSTSFIDILPRNTAATVRYLPCRGETGYEEVQSRERDHVDSELSQIGIKLAGESQASSDAAQGRADQMIEIAVGRRGQLESPEADIVERLVVYAIRLIRVLHQLMHRERAIVGLNHGVRHLRKEARVDADAENTRHLSRIAYRASSVCIVQWQYARAVLSY</sequence>
<proteinExistence type="predicted"/>
<evidence type="ECO:0000313" key="1">
    <source>
        <dbReference type="EMBL" id="EZA61696.1"/>
    </source>
</evidence>
<gene>
    <name evidence="1" type="ORF">X777_09317</name>
</gene>
<accession>A0A026X127</accession>
<keyword evidence="2" id="KW-1185">Reference proteome</keyword>
<reference evidence="1 2" key="1">
    <citation type="journal article" date="2014" name="Curr. Biol.">
        <title>The genome of the clonal raider ant Cerapachys biroi.</title>
        <authorList>
            <person name="Oxley P.R."/>
            <person name="Ji L."/>
            <person name="Fetter-Pruneda I."/>
            <person name="McKenzie S.K."/>
            <person name="Li C."/>
            <person name="Hu H."/>
            <person name="Zhang G."/>
            <person name="Kronauer D.J."/>
        </authorList>
    </citation>
    <scope>NUCLEOTIDE SEQUENCE [LARGE SCALE GENOMIC DNA]</scope>
</reference>
<dbReference type="AlphaFoldDB" id="A0A026X127"/>
<evidence type="ECO:0000313" key="2">
    <source>
        <dbReference type="Proteomes" id="UP000053097"/>
    </source>
</evidence>
<name>A0A026X127_OOCBI</name>
<protein>
    <submittedName>
        <fullName evidence="1">Uncharacterized protein</fullName>
    </submittedName>
</protein>
<dbReference type="EMBL" id="KK107046">
    <property type="protein sequence ID" value="EZA61696.1"/>
    <property type="molecule type" value="Genomic_DNA"/>
</dbReference>
<dbReference type="Proteomes" id="UP000053097">
    <property type="component" value="Unassembled WGS sequence"/>
</dbReference>
<organism evidence="1 2">
    <name type="scientific">Ooceraea biroi</name>
    <name type="common">Clonal raider ant</name>
    <name type="synonym">Cerapachys biroi</name>
    <dbReference type="NCBI Taxonomy" id="2015173"/>
    <lineage>
        <taxon>Eukaryota</taxon>
        <taxon>Metazoa</taxon>
        <taxon>Ecdysozoa</taxon>
        <taxon>Arthropoda</taxon>
        <taxon>Hexapoda</taxon>
        <taxon>Insecta</taxon>
        <taxon>Pterygota</taxon>
        <taxon>Neoptera</taxon>
        <taxon>Endopterygota</taxon>
        <taxon>Hymenoptera</taxon>
        <taxon>Apocrita</taxon>
        <taxon>Aculeata</taxon>
        <taxon>Formicoidea</taxon>
        <taxon>Formicidae</taxon>
        <taxon>Dorylinae</taxon>
        <taxon>Ooceraea</taxon>
    </lineage>
</organism>